<dbReference type="Gene3D" id="3.40.50.300">
    <property type="entry name" value="P-loop containing nucleotide triphosphate hydrolases"/>
    <property type="match status" value="2"/>
</dbReference>
<feature type="coiled-coil region" evidence="4">
    <location>
        <begin position="479"/>
        <end position="506"/>
    </location>
</feature>
<reference evidence="6 7" key="1">
    <citation type="submission" date="2019-07" db="EMBL/GenBank/DDBJ databases">
        <title>Criibacterium bergeronii gen. nov., sp. nov. isolated from human clinical samples.</title>
        <authorList>
            <person name="Maheux A.F."/>
            <person name="Boudreau D.K."/>
            <person name="Berube E."/>
            <person name="Brodeur S."/>
            <person name="Bernard K.A."/>
            <person name="Abed J.Y."/>
            <person name="Ducrey E."/>
            <person name="Guay E.F."/>
            <person name="Raymond F."/>
            <person name="Corbeil J."/>
            <person name="Domingo M.-C."/>
            <person name="Roy P.H."/>
            <person name="Boissinot M."/>
            <person name="Tocheva E.I."/>
            <person name="Omar R.F."/>
        </authorList>
    </citation>
    <scope>NUCLEOTIDE SEQUENCE [LARGE SCALE GENOMIC DNA]</scope>
    <source>
        <strain evidence="6 7">CCRI-24246</strain>
    </source>
</reference>
<comment type="caution">
    <text evidence="6">The sequence shown here is derived from an EMBL/GenBank/DDBJ whole genome shotgun (WGS) entry which is preliminary data.</text>
</comment>
<dbReference type="PANTHER" id="PTHR32114:SF2">
    <property type="entry name" value="ABC TRANSPORTER ABCH.3"/>
    <property type="match status" value="1"/>
</dbReference>
<dbReference type="Pfam" id="PF13558">
    <property type="entry name" value="SbcC_Walker_B"/>
    <property type="match status" value="1"/>
</dbReference>
<evidence type="ECO:0000256" key="1">
    <source>
        <dbReference type="ARBA" id="ARBA00006930"/>
    </source>
</evidence>
<dbReference type="GO" id="GO:0006302">
    <property type="term" value="P:double-strand break repair"/>
    <property type="evidence" value="ECO:0007669"/>
    <property type="project" value="InterPro"/>
</dbReference>
<feature type="coiled-coil region" evidence="4">
    <location>
        <begin position="254"/>
        <end position="436"/>
    </location>
</feature>
<dbReference type="GO" id="GO:0016887">
    <property type="term" value="F:ATP hydrolysis activity"/>
    <property type="evidence" value="ECO:0007669"/>
    <property type="project" value="InterPro"/>
</dbReference>
<keyword evidence="4" id="KW-0175">Coiled coil</keyword>
<comment type="similarity">
    <text evidence="1">Belongs to the SMC family. SbcC subfamily.</text>
</comment>
<accession>A0A552VBB0</accession>
<dbReference type="PANTHER" id="PTHR32114">
    <property type="entry name" value="ABC TRANSPORTER ABCH.3"/>
    <property type="match status" value="1"/>
</dbReference>
<name>A0A552VBB0_9FIRM</name>
<evidence type="ECO:0000256" key="4">
    <source>
        <dbReference type="SAM" id="Coils"/>
    </source>
</evidence>
<gene>
    <name evidence="6" type="ORF">FL857_04100</name>
</gene>
<dbReference type="Pfam" id="PF13476">
    <property type="entry name" value="AAA_23"/>
    <property type="match status" value="1"/>
</dbReference>
<evidence type="ECO:0000256" key="3">
    <source>
        <dbReference type="ARBA" id="ARBA00013368"/>
    </source>
</evidence>
<dbReference type="OrthoDB" id="9795626at2"/>
<dbReference type="EMBL" id="VJXW01000004">
    <property type="protein sequence ID" value="TRW27757.1"/>
    <property type="molecule type" value="Genomic_DNA"/>
</dbReference>
<sequence>MKPILLELEGFNSFVEKQTIDFSNITSYGIFGIFGKTGSGKTSILDAIIYSLYSKIPRGADNLVNIYSNKAVVKFTFSIKGSEAGIYEITRQVNKEKLENSPLLPRANGTKRSILKKISDDETKILADSKKEVDAKIEQIIGLTYEDFIKTVVLPQGEFSAFLKEKNTNKLSMLERLFSLQKYGDDLTQKIKLYRQEQNTNMTLLENNLSNFKDITKESIGALKKQHSETLESINKLELQFEKYTTIKNEMDILSIYEEKLNSSKKSYNQLLENETDIDTLQKKAQRLSNLTEYISDIKSYKEILVNLPLEKKNQDDLQKLLKEINEKTSELEKNITKVSEQNNKNYEMLQSLTDYVNLLDKIELQKNSLSKNEEQLRQESLKNKSLNKDKDLFSDELTKLNRENHFNLKILNRILEQKKLELESKENQKLKQKTKDAVEHLQNHLHKGQICPVCGNKIQEIQLSLNINENLSPIDDDIKKLSQQITELQTNIKIYSQNISDATTQTISKADCIDKIACEDFSKYIDLQKGLSNKLAELNKNIATNKIKLENSSEKLNTLNSQNSEITNNLKKEQLLLNEFLSNYSETQKAELDTKIAELKDKSKNNSISQIIRSDINATKLKLEQYQKQADSYKDTLSKTTNKLCSVNTKLEIFVANKSSLEVSLNKLVQKGEFTDFEEVFTFADEYAKLPYIQEKLKAYTSKKETLEAELKSSEQNYNSQKQKIDEIIKNTPYDENLYLELKQSLNDKQKLLGNLINQIEVSEKNYAVKLDLEKKIAALTIVVNETEKIYSLFKAKAFVQFLSRYQLSYVCERASQILSDISRGGYLIELNDEGEFLIIDLKNGGIKRTPSTLSGGETFLVSLSLAIALSSQIQLKGSAPLEFFFLDEGFGTLDDSSLDTALDTLKYLGDSGLSIGIISHIEKIKDFVPIKIDVISSEDGIGSKIKVSKG</sequence>
<evidence type="ECO:0000313" key="7">
    <source>
        <dbReference type="Proteomes" id="UP000319424"/>
    </source>
</evidence>
<dbReference type="InterPro" id="IPR027417">
    <property type="entry name" value="P-loop_NTPase"/>
</dbReference>
<evidence type="ECO:0000256" key="2">
    <source>
        <dbReference type="ARBA" id="ARBA00011322"/>
    </source>
</evidence>
<dbReference type="SUPFAM" id="SSF52540">
    <property type="entry name" value="P-loop containing nucleoside triphosphate hydrolases"/>
    <property type="match status" value="2"/>
</dbReference>
<organism evidence="6 7">
    <name type="scientific">Criibacterium bergeronii</name>
    <dbReference type="NCBI Taxonomy" id="1871336"/>
    <lineage>
        <taxon>Bacteria</taxon>
        <taxon>Bacillati</taxon>
        <taxon>Bacillota</taxon>
        <taxon>Clostridia</taxon>
        <taxon>Peptostreptococcales</taxon>
        <taxon>Filifactoraceae</taxon>
        <taxon>Criibacterium</taxon>
    </lineage>
</organism>
<feature type="coiled-coil region" evidence="4">
    <location>
        <begin position="536"/>
        <end position="577"/>
    </location>
</feature>
<evidence type="ECO:0000259" key="5">
    <source>
        <dbReference type="Pfam" id="PF13476"/>
    </source>
</evidence>
<protein>
    <recommendedName>
        <fullName evidence="3">Nuclease SbcCD subunit C</fullName>
    </recommendedName>
</protein>
<dbReference type="InterPro" id="IPR038729">
    <property type="entry name" value="Rad50/SbcC_AAA"/>
</dbReference>
<dbReference type="RefSeq" id="WP_144015819.1">
    <property type="nucleotide sequence ID" value="NZ_VJXW01000004.1"/>
</dbReference>
<proteinExistence type="inferred from homology"/>
<dbReference type="Proteomes" id="UP000319424">
    <property type="component" value="Unassembled WGS sequence"/>
</dbReference>
<evidence type="ECO:0000313" key="6">
    <source>
        <dbReference type="EMBL" id="TRW27757.1"/>
    </source>
</evidence>
<feature type="domain" description="Rad50/SbcC-type AAA" evidence="5">
    <location>
        <begin position="6"/>
        <end position="242"/>
    </location>
</feature>
<dbReference type="AlphaFoldDB" id="A0A552VBB0"/>
<feature type="coiled-coil region" evidence="4">
    <location>
        <begin position="617"/>
        <end position="644"/>
    </location>
</feature>
<comment type="subunit">
    <text evidence="2">Heterodimer of SbcC and SbcD.</text>
</comment>
<feature type="coiled-coil region" evidence="4">
    <location>
        <begin position="698"/>
        <end position="767"/>
    </location>
</feature>